<organism evidence="3 4">
    <name type="scientific">[Torrubiella] hemipterigena</name>
    <dbReference type="NCBI Taxonomy" id="1531966"/>
    <lineage>
        <taxon>Eukaryota</taxon>
        <taxon>Fungi</taxon>
        <taxon>Dikarya</taxon>
        <taxon>Ascomycota</taxon>
        <taxon>Pezizomycotina</taxon>
        <taxon>Sordariomycetes</taxon>
        <taxon>Hypocreomycetidae</taxon>
        <taxon>Hypocreales</taxon>
        <taxon>Clavicipitaceae</taxon>
        <taxon>Clavicipitaceae incertae sedis</taxon>
        <taxon>'Torrubiella' clade</taxon>
    </lineage>
</organism>
<comment type="similarity">
    <text evidence="1">Belongs to the peptidase S12 family.</text>
</comment>
<dbReference type="PANTHER" id="PTHR46825:SF9">
    <property type="entry name" value="BETA-LACTAMASE-RELATED DOMAIN-CONTAINING PROTEIN"/>
    <property type="match status" value="1"/>
</dbReference>
<name>A0A0A1TMI2_9HYPO</name>
<dbReference type="InterPro" id="IPR012338">
    <property type="entry name" value="Beta-lactam/transpept-like"/>
</dbReference>
<dbReference type="InterPro" id="IPR050491">
    <property type="entry name" value="AmpC-like"/>
</dbReference>
<evidence type="ECO:0000259" key="2">
    <source>
        <dbReference type="Pfam" id="PF00144"/>
    </source>
</evidence>
<protein>
    <recommendedName>
        <fullName evidence="2">Beta-lactamase-related domain-containing protein</fullName>
    </recommendedName>
</protein>
<reference evidence="3 4" key="1">
    <citation type="journal article" date="2015" name="Genome Announc.">
        <title>Draft Genome Sequence and Gene Annotation of the Entomopathogenic Fungus Verticillium hemipterigenum.</title>
        <authorList>
            <person name="Horn F."/>
            <person name="Habel A."/>
            <person name="Scharf D.H."/>
            <person name="Dworschak J."/>
            <person name="Brakhage A.A."/>
            <person name="Guthke R."/>
            <person name="Hertweck C."/>
            <person name="Linde J."/>
        </authorList>
    </citation>
    <scope>NUCLEOTIDE SEQUENCE [LARGE SCALE GENOMIC DNA]</scope>
</reference>
<gene>
    <name evidence="3" type="ORF">VHEMI07230</name>
</gene>
<keyword evidence="4" id="KW-1185">Reference proteome</keyword>
<dbReference type="SUPFAM" id="SSF56601">
    <property type="entry name" value="beta-lactamase/transpeptidase-like"/>
    <property type="match status" value="1"/>
</dbReference>
<dbReference type="EMBL" id="CDHN01000004">
    <property type="protein sequence ID" value="CEJ91527.1"/>
    <property type="molecule type" value="Genomic_DNA"/>
</dbReference>
<evidence type="ECO:0000313" key="3">
    <source>
        <dbReference type="EMBL" id="CEJ91527.1"/>
    </source>
</evidence>
<dbReference type="Proteomes" id="UP000039046">
    <property type="component" value="Unassembled WGS sequence"/>
</dbReference>
<dbReference type="Pfam" id="PF00144">
    <property type="entry name" value="Beta-lactamase"/>
    <property type="match status" value="1"/>
</dbReference>
<evidence type="ECO:0000256" key="1">
    <source>
        <dbReference type="ARBA" id="ARBA00038215"/>
    </source>
</evidence>
<dbReference type="Gene3D" id="3.40.710.10">
    <property type="entry name" value="DD-peptidase/beta-lactamase superfamily"/>
    <property type="match status" value="1"/>
</dbReference>
<accession>A0A0A1TMI2</accession>
<dbReference type="OrthoDB" id="4933909at2759"/>
<sequence>MNQEATTGADPFTEELDKHISASLDKWHVPSFALAVVDGDNVYSRAYGYATLPDVKATPETLYFAASTTKAHLGAVLSHLIHSKEYPQLKQGWETTISTIIPDDFVLADEWLTQNLTLEDAICHRTGTSAHDDAWFSERDGKHVSLRDTVRSQRHFPKGWQPRYKYQYNNMMYATLSHVVEVVTGKSLAEVFQTILWEPLGMHSTFLNLKDAEGSPNHLATGYYFDPETSQHKALPVPDFTQCSGAGAIISNTQDYAKWVKCLFSKGAPLSDEVHEDIRKPRMIATTSPSQGQDVRLYAAGWYRTTIQGHVLYRHAGGTDSTITQVLFLPDHNYGVVMFANDAEGGNGITLDVLFKLVCDKLSIPSDKRPDMDAMITGWLASADKDHEVGTVMKTVYPDAPETPEPSPVAIGDLCGTYEDAAYGRFTLVEQPDSHKSGATMLTAERPGMIWKSSFRLHHVTGAQWVLFIDHENPRPAVLGHFQGAEFQIDGAGKVTGFKVDWKNWGDKSSNGVTTFARI</sequence>
<dbReference type="STRING" id="1531966.A0A0A1TMI2"/>
<dbReference type="PANTHER" id="PTHR46825">
    <property type="entry name" value="D-ALANYL-D-ALANINE-CARBOXYPEPTIDASE/ENDOPEPTIDASE AMPH"/>
    <property type="match status" value="1"/>
</dbReference>
<feature type="domain" description="Beta-lactamase-related" evidence="2">
    <location>
        <begin position="16"/>
        <end position="345"/>
    </location>
</feature>
<dbReference type="InterPro" id="IPR001466">
    <property type="entry name" value="Beta-lactam-related"/>
</dbReference>
<evidence type="ECO:0000313" key="4">
    <source>
        <dbReference type="Proteomes" id="UP000039046"/>
    </source>
</evidence>
<proteinExistence type="inferred from homology"/>
<dbReference type="AlphaFoldDB" id="A0A0A1TMI2"/>